<keyword evidence="8" id="KW-1185">Reference proteome</keyword>
<feature type="zinc finger region" description="C3H1-type" evidence="4">
    <location>
        <begin position="18"/>
        <end position="47"/>
    </location>
</feature>
<feature type="domain" description="C3H1-type" evidence="6">
    <location>
        <begin position="63"/>
        <end position="98"/>
    </location>
</feature>
<feature type="region of interest" description="Disordered" evidence="5">
    <location>
        <begin position="250"/>
        <end position="309"/>
    </location>
</feature>
<dbReference type="PANTHER" id="PTHR14493:SF50">
    <property type="entry name" value="RING FINGER PROTEIN UNKEMPT"/>
    <property type="match status" value="1"/>
</dbReference>
<protein>
    <recommendedName>
        <fullName evidence="6">C3H1-type domain-containing protein</fullName>
    </recommendedName>
</protein>
<keyword evidence="2 4" id="KW-0863">Zinc-finger</keyword>
<feature type="compositionally biased region" description="Polar residues" evidence="5">
    <location>
        <begin position="291"/>
        <end position="301"/>
    </location>
</feature>
<evidence type="ECO:0000256" key="5">
    <source>
        <dbReference type="SAM" id="MobiDB-lite"/>
    </source>
</evidence>
<evidence type="ECO:0000256" key="3">
    <source>
        <dbReference type="ARBA" id="ARBA00022833"/>
    </source>
</evidence>
<dbReference type="Gene3D" id="3.30.1370.210">
    <property type="match status" value="1"/>
</dbReference>
<dbReference type="InterPro" id="IPR000571">
    <property type="entry name" value="Znf_CCCH"/>
</dbReference>
<dbReference type="InterPro" id="IPR045234">
    <property type="entry name" value="Unkempt-like"/>
</dbReference>
<dbReference type="PANTHER" id="PTHR14493">
    <property type="entry name" value="UNKEMPT FAMILY MEMBER"/>
    <property type="match status" value="1"/>
</dbReference>
<evidence type="ECO:0000313" key="8">
    <source>
        <dbReference type="Proteomes" id="UP000041254"/>
    </source>
</evidence>
<feature type="compositionally biased region" description="Pro residues" evidence="5">
    <location>
        <begin position="503"/>
        <end position="515"/>
    </location>
</feature>
<dbReference type="OrthoDB" id="20534at2759"/>
<feature type="region of interest" description="Disordered" evidence="5">
    <location>
        <begin position="169"/>
        <end position="207"/>
    </location>
</feature>
<dbReference type="PROSITE" id="PS50103">
    <property type="entry name" value="ZF_C3H1"/>
    <property type="match status" value="2"/>
</dbReference>
<reference evidence="7 8" key="1">
    <citation type="submission" date="2014-11" db="EMBL/GenBank/DDBJ databases">
        <authorList>
            <person name="Zhu J."/>
            <person name="Qi W."/>
            <person name="Song R."/>
        </authorList>
    </citation>
    <scope>NUCLEOTIDE SEQUENCE [LARGE SCALE GENOMIC DNA]</scope>
</reference>
<evidence type="ECO:0000256" key="1">
    <source>
        <dbReference type="ARBA" id="ARBA00022723"/>
    </source>
</evidence>
<name>A0A0G4F0I8_VITBC</name>
<organism evidence="7 8">
    <name type="scientific">Vitrella brassicaformis (strain CCMP3155)</name>
    <dbReference type="NCBI Taxonomy" id="1169540"/>
    <lineage>
        <taxon>Eukaryota</taxon>
        <taxon>Sar</taxon>
        <taxon>Alveolata</taxon>
        <taxon>Colpodellida</taxon>
        <taxon>Vitrellaceae</taxon>
        <taxon>Vitrella</taxon>
    </lineage>
</organism>
<feature type="zinc finger region" description="C3H1-type" evidence="4">
    <location>
        <begin position="63"/>
        <end position="98"/>
    </location>
</feature>
<evidence type="ECO:0000256" key="2">
    <source>
        <dbReference type="ARBA" id="ARBA00022771"/>
    </source>
</evidence>
<evidence type="ECO:0000256" key="4">
    <source>
        <dbReference type="PROSITE-ProRule" id="PRU00723"/>
    </source>
</evidence>
<feature type="compositionally biased region" description="Gly residues" evidence="5">
    <location>
        <begin position="258"/>
        <end position="267"/>
    </location>
</feature>
<dbReference type="Proteomes" id="UP000041254">
    <property type="component" value="Unassembled WGS sequence"/>
</dbReference>
<feature type="region of interest" description="Disordered" evidence="5">
    <location>
        <begin position="495"/>
        <end position="588"/>
    </location>
</feature>
<dbReference type="SMART" id="SM00356">
    <property type="entry name" value="ZnF_C3H1"/>
    <property type="match status" value="3"/>
</dbReference>
<evidence type="ECO:0000259" key="6">
    <source>
        <dbReference type="PROSITE" id="PS50103"/>
    </source>
</evidence>
<dbReference type="InParanoid" id="A0A0G4F0I8"/>
<dbReference type="AlphaFoldDB" id="A0A0G4F0I8"/>
<proteinExistence type="predicted"/>
<keyword evidence="1 4" id="KW-0479">Metal-binding</keyword>
<feature type="compositionally biased region" description="Low complexity" evidence="5">
    <location>
        <begin position="268"/>
        <end position="290"/>
    </location>
</feature>
<dbReference type="GO" id="GO:0008270">
    <property type="term" value="F:zinc ion binding"/>
    <property type="evidence" value="ECO:0007669"/>
    <property type="project" value="UniProtKB-KW"/>
</dbReference>
<dbReference type="EMBL" id="CDMY01000353">
    <property type="protein sequence ID" value="CEM04570.1"/>
    <property type="molecule type" value="Genomic_DNA"/>
</dbReference>
<dbReference type="VEuPathDB" id="CryptoDB:Vbra_8668"/>
<feature type="compositionally biased region" description="Polar residues" evidence="5">
    <location>
        <begin position="579"/>
        <end position="588"/>
    </location>
</feature>
<evidence type="ECO:0000313" key="7">
    <source>
        <dbReference type="EMBL" id="CEM04570.1"/>
    </source>
</evidence>
<sequence>MDRRLKMPGYLSVDDLIRFRTSPCRHVRDSGTCSRPESECEYSHNFYWIRRVPVYKSDRNALRYLPLPCPDIVLGTGHEILENKCNHGDKCPFAHSNEEIMYHPLFYKRHLCKQYQETNACSQYFCPFVHSLAEVRALQHYTLPYTQNLGSGVNIPHVEGVTLTESVSRSTPLPITHRPTKDVTPIASAHPSHTTHTPLAESPRDDPNGCRTVAEAMLPQWMARLSTNEAGGGGGYGSYGSGGGGSEMPKVGAAEMGMGMGLSGGGELQPFQQPMQQPIQQFQQQQQQQQGVGSSLFSSGFQPFGAGQEGSNVNMGMGMGMGMEAGGGGGGMAMMANGIASGGGMAAGEDAVFKERRIQLENQLKDQAQRYSVMLQEFHRNHLTKKERLTNEVQSCQDSYASLQTSTQQLEEAAQQSPSDGAVAEGLMSQFAGKGYCEAMLDLDDPSAVAMVASSISHELQRLSKLQAAIYDREAELMIEEERRQVAVKLLELQTQQQQQQQQPPPPQQAGPAPPTAAEDTQQKPSSESHEAAAGGGGGDHDGGAGVTGDSSSSTSKAVDEEQSMVPGGLGLGLESWPPLSSGTAKKD</sequence>
<keyword evidence="3 4" id="KW-0862">Zinc</keyword>
<gene>
    <name evidence="7" type="ORF">Vbra_8668</name>
</gene>
<feature type="domain" description="C3H1-type" evidence="6">
    <location>
        <begin position="18"/>
        <end position="47"/>
    </location>
</feature>
<accession>A0A0G4F0I8</accession>